<dbReference type="HOGENOM" id="CLU_112308_0_0_2"/>
<evidence type="ECO:0000313" key="3">
    <source>
        <dbReference type="EMBL" id="AJA93081.1"/>
    </source>
</evidence>
<evidence type="ECO:0000256" key="1">
    <source>
        <dbReference type="SAM" id="Coils"/>
    </source>
</evidence>
<dbReference type="Proteomes" id="UP000030944">
    <property type="component" value="Chromosome"/>
</dbReference>
<evidence type="ECO:0000313" key="5">
    <source>
        <dbReference type="Proteomes" id="UP000030944"/>
    </source>
</evidence>
<dbReference type="EMBL" id="LXWN01000002">
    <property type="protein sequence ID" value="PTL87586.1"/>
    <property type="molecule type" value="Genomic_DNA"/>
</dbReference>
<evidence type="ECO:0000256" key="2">
    <source>
        <dbReference type="SAM" id="Phobius"/>
    </source>
</evidence>
<accession>A0A0A7V4G8</accession>
<dbReference type="RefSeq" id="WP_048104716.1">
    <property type="nucleotide sequence ID" value="NZ_CP007026.1"/>
</dbReference>
<dbReference type="GeneID" id="24816258"/>
<reference evidence="4 6" key="4">
    <citation type="submission" date="2018-04" db="EMBL/GenBank/DDBJ databases">
        <title>Transcriptomics of ammonia oxidizing archaea.</title>
        <authorList>
            <person name="Carini P."/>
        </authorList>
    </citation>
    <scope>NUCLEOTIDE SEQUENCE [LARGE SCALE GENOMIC DNA]</scope>
    <source>
        <strain evidence="4 6">U25</strain>
    </source>
</reference>
<reference evidence="3 5" key="1">
    <citation type="journal article" date="2015" name="Proc. Natl. Acad. Sci. U.S.A.">
        <title>Genomic and proteomic characterization of "Candidatus Nitrosopelagicus brevis": An ammonia-oxidizing archaeon from the open ocean.</title>
        <authorList>
            <person name="Santoro A.E."/>
            <person name="Dupont C.L."/>
            <person name="Richter R.A."/>
            <person name="Craig M.T."/>
            <person name="Carini P."/>
            <person name="McIlvin M.R."/>
            <person name="Yang Y."/>
            <person name="Orsi W.D."/>
            <person name="Moran D.M."/>
            <person name="Saito M.A."/>
        </authorList>
    </citation>
    <scope>NUCLEOTIDE SEQUENCE [LARGE SCALE GENOMIC DNA]</scope>
    <source>
        <strain evidence="3">CN25</strain>
        <strain evidence="5">V2</strain>
    </source>
</reference>
<gene>
    <name evidence="4" type="ORF">A7X95_06870</name>
    <name evidence="3" type="ORF">T478_0362</name>
</gene>
<dbReference type="KEGG" id="nbv:T478_0362"/>
<dbReference type="STRING" id="1410606.T478_0362"/>
<keyword evidence="2" id="KW-1133">Transmembrane helix</keyword>
<organism evidence="3 5">
    <name type="scientific">Candidatus Nitrosopelagicus brevis</name>
    <dbReference type="NCBI Taxonomy" id="1410606"/>
    <lineage>
        <taxon>Archaea</taxon>
        <taxon>Nitrososphaerota</taxon>
    </lineage>
</organism>
<dbReference type="AlphaFoldDB" id="A0A0A7V4G8"/>
<evidence type="ECO:0000313" key="4">
    <source>
        <dbReference type="EMBL" id="PTL87586.1"/>
    </source>
</evidence>
<keyword evidence="1" id="KW-0175">Coiled coil</keyword>
<protein>
    <submittedName>
        <fullName evidence="3">Uncharacterized protein</fullName>
    </submittedName>
</protein>
<name>A0A0A7V4G8_9ARCH</name>
<reference evidence="4" key="3">
    <citation type="submission" date="2016-05" db="EMBL/GenBank/DDBJ databases">
        <authorList>
            <person name="Lavstsen T."/>
            <person name="Jespersen J.S."/>
        </authorList>
    </citation>
    <scope>NUCLEOTIDE SEQUENCE [LARGE SCALE GENOMIC DNA]</scope>
    <source>
        <strain evidence="4">U25</strain>
    </source>
</reference>
<sequence length="166" mass="18768">MGSKKGVVITVVVLIAITIASFMVWFDNPSNNEMTIVVTDFENHDAGIYERHKIVANAVEESFSEFLNEKISLDEYVRIAETSSSQNNALLMELAYSDAPQEWQETYINRIASLKSFESYIIETMVIANLINSDGEQEQIAEIMKNIEKLKEESVQYAEMANSSKP</sequence>
<reference evidence="6" key="2">
    <citation type="submission" date="2016-05" db="EMBL/GenBank/DDBJ databases">
        <authorList>
            <person name="Dupont C."/>
            <person name="Santoro A."/>
        </authorList>
    </citation>
    <scope>NUCLEOTIDE SEQUENCE [LARGE SCALE GENOMIC DNA]</scope>
    <source>
        <strain evidence="6">U25</strain>
    </source>
</reference>
<keyword evidence="2" id="KW-0812">Transmembrane</keyword>
<dbReference type="Proteomes" id="UP000241022">
    <property type="component" value="Unassembled WGS sequence"/>
</dbReference>
<keyword evidence="6" id="KW-1185">Reference proteome</keyword>
<feature type="coiled-coil region" evidence="1">
    <location>
        <begin position="133"/>
        <end position="160"/>
    </location>
</feature>
<feature type="transmembrane region" description="Helical" evidence="2">
    <location>
        <begin position="7"/>
        <end position="26"/>
    </location>
</feature>
<evidence type="ECO:0000313" key="6">
    <source>
        <dbReference type="Proteomes" id="UP000241022"/>
    </source>
</evidence>
<proteinExistence type="predicted"/>
<dbReference type="EMBL" id="CP007026">
    <property type="protein sequence ID" value="AJA93081.1"/>
    <property type="molecule type" value="Genomic_DNA"/>
</dbReference>
<keyword evidence="2" id="KW-0472">Membrane</keyword>